<dbReference type="Proteomes" id="UP000070620">
    <property type="component" value="Unassembled WGS sequence"/>
</dbReference>
<evidence type="ECO:0000313" key="2">
    <source>
        <dbReference type="Proteomes" id="UP000070620"/>
    </source>
</evidence>
<sequence length="104" mass="11363">MIAVDPATGVSPATLARSWDDDDEAAALGTASLRHQTPGSFWPGPAELIWVPLAVNLASTLLYDLIRRLVTQHRPAVDVTELELVETVAGDDRVVVIRVRRSHR</sequence>
<gene>
    <name evidence="1" type="ORF">AWW66_18990</name>
</gene>
<comment type="caution">
    <text evidence="1">The sequence shown here is derived from an EMBL/GenBank/DDBJ whole genome shotgun (WGS) entry which is preliminary data.</text>
</comment>
<protein>
    <submittedName>
        <fullName evidence="1">Uncharacterized protein</fullName>
    </submittedName>
</protein>
<accession>A0A136PPT1</accession>
<dbReference type="AlphaFoldDB" id="A0A136PPT1"/>
<organism evidence="1 2">
    <name type="scientific">Micromonospora rosaria</name>
    <dbReference type="NCBI Taxonomy" id="47874"/>
    <lineage>
        <taxon>Bacteria</taxon>
        <taxon>Bacillati</taxon>
        <taxon>Actinomycetota</taxon>
        <taxon>Actinomycetes</taxon>
        <taxon>Micromonosporales</taxon>
        <taxon>Micromonosporaceae</taxon>
        <taxon>Micromonospora</taxon>
    </lineage>
</organism>
<name>A0A136PPT1_9ACTN</name>
<keyword evidence="2" id="KW-1185">Reference proteome</keyword>
<evidence type="ECO:0000313" key="1">
    <source>
        <dbReference type="EMBL" id="KXK60423.1"/>
    </source>
</evidence>
<reference evidence="1 2" key="1">
    <citation type="submission" date="2016-01" db="EMBL/GenBank/DDBJ databases">
        <title>Whole genome sequence and analysis of Micromonospora rosaria DSM 803, which can produce antibacterial substance rosamicin.</title>
        <authorList>
            <person name="Yang H."/>
            <person name="He X."/>
            <person name="Zhu D."/>
        </authorList>
    </citation>
    <scope>NUCLEOTIDE SEQUENCE [LARGE SCALE GENOMIC DNA]</scope>
    <source>
        <strain evidence="1 2">DSM 803</strain>
    </source>
</reference>
<proteinExistence type="predicted"/>
<dbReference type="EMBL" id="LRQV01000072">
    <property type="protein sequence ID" value="KXK60423.1"/>
    <property type="molecule type" value="Genomic_DNA"/>
</dbReference>